<dbReference type="EMBL" id="JASBWT010000009">
    <property type="protein sequence ID" value="KAJ9101741.1"/>
    <property type="molecule type" value="Genomic_DNA"/>
</dbReference>
<evidence type="ECO:0000313" key="2">
    <source>
        <dbReference type="Proteomes" id="UP001227268"/>
    </source>
</evidence>
<reference evidence="1" key="1">
    <citation type="submission" date="2023-04" db="EMBL/GenBank/DDBJ databases">
        <title>Draft Genome sequencing of Naganishia species isolated from polar environments using Oxford Nanopore Technology.</title>
        <authorList>
            <person name="Leo P."/>
            <person name="Venkateswaran K."/>
        </authorList>
    </citation>
    <scope>NUCLEOTIDE SEQUENCE</scope>
    <source>
        <strain evidence="1">MNA-CCFEE 5423</strain>
    </source>
</reference>
<name>A0ACC2VSW3_9TREE</name>
<keyword evidence="2" id="KW-1185">Reference proteome</keyword>
<proteinExistence type="predicted"/>
<protein>
    <submittedName>
        <fullName evidence="1">Uncharacterized protein</fullName>
    </submittedName>
</protein>
<organism evidence="1 2">
    <name type="scientific">Naganishia friedmannii</name>
    <dbReference type="NCBI Taxonomy" id="89922"/>
    <lineage>
        <taxon>Eukaryota</taxon>
        <taxon>Fungi</taxon>
        <taxon>Dikarya</taxon>
        <taxon>Basidiomycota</taxon>
        <taxon>Agaricomycotina</taxon>
        <taxon>Tremellomycetes</taxon>
        <taxon>Filobasidiales</taxon>
        <taxon>Filobasidiaceae</taxon>
        <taxon>Naganishia</taxon>
    </lineage>
</organism>
<gene>
    <name evidence="1" type="ORF">QFC21_003080</name>
</gene>
<sequence length="647" mass="71497">MCGRFALGLPPAEIRLGVADHFPRLLRNPAARAARARHGEEGRARQRQDRQRRLERGNAAAERRDVVEQEPEQQQEDDEELEWPPSDQDNLLTTSNNPESETSAASVEAAAARLRWENEERFRIGNYNVAPRSNGVVLRLRPWSQDRQRDVQEGGSDLRLRGGGGGGESAAVEKREENSVVVEEKILDIGDQELVIETMQWGLIPHWSKHPPSGALNTINARSEALMYVRVLLSASSLARFRPIKPYADAQTDKSGAKIPHFTKLPPTASTKPHLMLLAGLYDTVKYIDSDPASPPVKTFTILTTTPSKSLGWLHDRMPCVLESEEECVRWLDCRNGWTGEVAKLLRPYEGEVDYPVPTEVGKVGTNSPSFVVPVKERKDGIANFFKKQTATAVPSLSEKSKKVELDTASVKLEQGKRSRKEEDFDAHQPADDSRPGKKMKMKMDLDAADAKVHSPVPSDTIIISSQDKRKADAKLKPSIADDKRSMKQEAKEEEFEMQIGDDSNAPNHIGGSERKGKGRPAARRDAEPIAGFKRQTRSSAHTDQGHEKPATRSTRSGKQSTSANEDKKDLDDEIEILSSPDTKPSKATKAATSFASAAPGKQTQSPQRKTAKKGGKQAKGTVQATTEDGAENTHQMKLDGFLKHEE</sequence>
<accession>A0ACC2VSW3</accession>
<comment type="caution">
    <text evidence="1">The sequence shown here is derived from an EMBL/GenBank/DDBJ whole genome shotgun (WGS) entry which is preliminary data.</text>
</comment>
<dbReference type="Proteomes" id="UP001227268">
    <property type="component" value="Unassembled WGS sequence"/>
</dbReference>
<evidence type="ECO:0000313" key="1">
    <source>
        <dbReference type="EMBL" id="KAJ9101741.1"/>
    </source>
</evidence>